<evidence type="ECO:0000313" key="4">
    <source>
        <dbReference type="Proteomes" id="UP001211907"/>
    </source>
</evidence>
<keyword evidence="2" id="KW-1133">Transmembrane helix</keyword>
<evidence type="ECO:0000313" key="3">
    <source>
        <dbReference type="EMBL" id="KAJ3112023.1"/>
    </source>
</evidence>
<keyword evidence="2" id="KW-0812">Transmembrane</keyword>
<gene>
    <name evidence="3" type="ORF">HK100_002471</name>
</gene>
<organism evidence="3 4">
    <name type="scientific">Physocladia obscura</name>
    <dbReference type="NCBI Taxonomy" id="109957"/>
    <lineage>
        <taxon>Eukaryota</taxon>
        <taxon>Fungi</taxon>
        <taxon>Fungi incertae sedis</taxon>
        <taxon>Chytridiomycota</taxon>
        <taxon>Chytridiomycota incertae sedis</taxon>
        <taxon>Chytridiomycetes</taxon>
        <taxon>Chytridiales</taxon>
        <taxon>Chytriomycetaceae</taxon>
        <taxon>Physocladia</taxon>
    </lineage>
</organism>
<keyword evidence="4" id="KW-1185">Reference proteome</keyword>
<evidence type="ECO:0000256" key="2">
    <source>
        <dbReference type="SAM" id="Phobius"/>
    </source>
</evidence>
<feature type="compositionally biased region" description="Pro residues" evidence="1">
    <location>
        <begin position="141"/>
        <end position="152"/>
    </location>
</feature>
<dbReference type="Proteomes" id="UP001211907">
    <property type="component" value="Unassembled WGS sequence"/>
</dbReference>
<sequence length="183" mass="20245">MEQSALLELGLFGSIVIAVIALLGLIAWQVWRHRQEQQRHGDLVEVLAHVTHPVFYPATPDFDDDPLPKYVPPSPSRDEVRLSQSPSVSISSASRDELPLFSWLTILNSNRTRTNSIKSNNSTKSVLSFRPPRTDTHTPSIPAPSHRPPLPPSRSSYHDNMSDSVNTNSIIPATPSVSPDLLN</sequence>
<name>A0AAD5SY08_9FUNG</name>
<feature type="region of interest" description="Disordered" evidence="1">
    <location>
        <begin position="113"/>
        <end position="183"/>
    </location>
</feature>
<feature type="compositionally biased region" description="Low complexity" evidence="1">
    <location>
        <begin position="113"/>
        <end position="125"/>
    </location>
</feature>
<evidence type="ECO:0000256" key="1">
    <source>
        <dbReference type="SAM" id="MobiDB-lite"/>
    </source>
</evidence>
<feature type="compositionally biased region" description="Polar residues" evidence="1">
    <location>
        <begin position="162"/>
        <end position="177"/>
    </location>
</feature>
<accession>A0AAD5SY08</accession>
<proteinExistence type="predicted"/>
<comment type="caution">
    <text evidence="3">The sequence shown here is derived from an EMBL/GenBank/DDBJ whole genome shotgun (WGS) entry which is preliminary data.</text>
</comment>
<protein>
    <submittedName>
        <fullName evidence="3">Uncharacterized protein</fullName>
    </submittedName>
</protein>
<dbReference type="EMBL" id="JADGJH010001579">
    <property type="protein sequence ID" value="KAJ3112023.1"/>
    <property type="molecule type" value="Genomic_DNA"/>
</dbReference>
<reference evidence="3" key="1">
    <citation type="submission" date="2020-05" db="EMBL/GenBank/DDBJ databases">
        <title>Phylogenomic resolution of chytrid fungi.</title>
        <authorList>
            <person name="Stajich J.E."/>
            <person name="Amses K."/>
            <person name="Simmons R."/>
            <person name="Seto K."/>
            <person name="Myers J."/>
            <person name="Bonds A."/>
            <person name="Quandt C.A."/>
            <person name="Barry K."/>
            <person name="Liu P."/>
            <person name="Grigoriev I."/>
            <person name="Longcore J.E."/>
            <person name="James T.Y."/>
        </authorList>
    </citation>
    <scope>NUCLEOTIDE SEQUENCE</scope>
    <source>
        <strain evidence="3">JEL0513</strain>
    </source>
</reference>
<feature type="transmembrane region" description="Helical" evidence="2">
    <location>
        <begin position="12"/>
        <end position="31"/>
    </location>
</feature>
<dbReference type="AlphaFoldDB" id="A0AAD5SY08"/>
<keyword evidence="2" id="KW-0472">Membrane</keyword>